<dbReference type="GO" id="GO:0004812">
    <property type="term" value="F:aminoacyl-tRNA ligase activity"/>
    <property type="evidence" value="ECO:0007669"/>
    <property type="project" value="InterPro"/>
</dbReference>
<dbReference type="AlphaFoldDB" id="A0A7K1UHE0"/>
<dbReference type="InterPro" id="IPR057798">
    <property type="entry name" value="PH_YqeB"/>
</dbReference>
<keyword evidence="2" id="KW-0547">Nucleotide-binding</keyword>
<evidence type="ECO:0008006" key="9">
    <source>
        <dbReference type="Google" id="ProtNLM"/>
    </source>
</evidence>
<keyword evidence="1" id="KW-0436">Ligase</keyword>
<dbReference type="SUPFAM" id="SSF47323">
    <property type="entry name" value="Anticodon-binding domain of a subclass of class I aminoacyl-tRNA synthetases"/>
    <property type="match status" value="1"/>
</dbReference>
<evidence type="ECO:0000259" key="6">
    <source>
        <dbReference type="Pfam" id="PF23494"/>
    </source>
</evidence>
<keyword evidence="4" id="KW-1133">Transmembrane helix</keyword>
<feature type="transmembrane region" description="Helical" evidence="4">
    <location>
        <begin position="17"/>
        <end position="41"/>
    </location>
</feature>
<dbReference type="RefSeq" id="WP_157321492.1">
    <property type="nucleotide sequence ID" value="NZ_BMFX01000029.1"/>
</dbReference>
<proteinExistence type="predicted"/>
<dbReference type="Pfam" id="PF23493">
    <property type="entry name" value="CysS_C"/>
    <property type="match status" value="1"/>
</dbReference>
<name>A0A7K1UHE0_9MICC</name>
<feature type="domain" description="Cysteinyl-tRNA ligase anticodon binding" evidence="5">
    <location>
        <begin position="175"/>
        <end position="223"/>
    </location>
</feature>
<gene>
    <name evidence="7" type="ORF">GNZ21_03790</name>
</gene>
<dbReference type="EMBL" id="WRPM01000026">
    <property type="protein sequence ID" value="MVT25491.1"/>
    <property type="molecule type" value="Genomic_DNA"/>
</dbReference>
<evidence type="ECO:0000313" key="7">
    <source>
        <dbReference type="EMBL" id="MVT25491.1"/>
    </source>
</evidence>
<dbReference type="Proteomes" id="UP000460157">
    <property type="component" value="Unassembled WGS sequence"/>
</dbReference>
<evidence type="ECO:0000313" key="8">
    <source>
        <dbReference type="Proteomes" id="UP000460157"/>
    </source>
</evidence>
<keyword evidence="8" id="KW-1185">Reference proteome</keyword>
<dbReference type="GO" id="GO:0005524">
    <property type="term" value="F:ATP binding"/>
    <property type="evidence" value="ECO:0007669"/>
    <property type="project" value="UniProtKB-KW"/>
</dbReference>
<protein>
    <recommendedName>
        <fullName evidence="9">DUF308 domain-containing protein</fullName>
    </recommendedName>
</protein>
<evidence type="ECO:0000256" key="1">
    <source>
        <dbReference type="ARBA" id="ARBA00022598"/>
    </source>
</evidence>
<keyword evidence="4" id="KW-0472">Membrane</keyword>
<dbReference type="Gene3D" id="1.20.120.1910">
    <property type="entry name" value="Cysteine-tRNA ligase, C-terminal anti-codon recognition domain"/>
    <property type="match status" value="1"/>
</dbReference>
<evidence type="ECO:0000256" key="4">
    <source>
        <dbReference type="SAM" id="Phobius"/>
    </source>
</evidence>
<reference evidence="7 8" key="1">
    <citation type="submission" date="2019-12" db="EMBL/GenBank/DDBJ databases">
        <title>Nesterenkonia muleiensis sp. nov., a novel actinobacterium isolated from sap of Populus euphratica.</title>
        <authorList>
            <person name="Wang R."/>
        </authorList>
    </citation>
    <scope>NUCLEOTIDE SEQUENCE [LARGE SCALE GENOMIC DNA]</scope>
    <source>
        <strain evidence="7 8">F10</strain>
    </source>
</reference>
<feature type="transmembrane region" description="Helical" evidence="4">
    <location>
        <begin position="61"/>
        <end position="81"/>
    </location>
</feature>
<accession>A0A7K1UHE0</accession>
<comment type="caution">
    <text evidence="7">The sequence shown here is derived from an EMBL/GenBank/DDBJ whole genome shotgun (WGS) entry which is preliminary data.</text>
</comment>
<dbReference type="GO" id="GO:0006418">
    <property type="term" value="P:tRNA aminoacylation for protein translation"/>
    <property type="evidence" value="ECO:0007669"/>
    <property type="project" value="InterPro"/>
</dbReference>
<dbReference type="InterPro" id="IPR009080">
    <property type="entry name" value="tRNAsynth_Ia_anticodon-bd"/>
</dbReference>
<feature type="domain" description="YqeB PH" evidence="6">
    <location>
        <begin position="7"/>
        <end position="156"/>
    </location>
</feature>
<evidence type="ECO:0000259" key="5">
    <source>
        <dbReference type="Pfam" id="PF23493"/>
    </source>
</evidence>
<dbReference type="Pfam" id="PF23494">
    <property type="entry name" value="bPH_10"/>
    <property type="match status" value="1"/>
</dbReference>
<organism evidence="7 8">
    <name type="scientific">Nesterenkonia alkaliphila</name>
    <dbReference type="NCBI Taxonomy" id="1463631"/>
    <lineage>
        <taxon>Bacteria</taxon>
        <taxon>Bacillati</taxon>
        <taxon>Actinomycetota</taxon>
        <taxon>Actinomycetes</taxon>
        <taxon>Micrococcales</taxon>
        <taxon>Micrococcaceae</taxon>
        <taxon>Nesterenkonia</taxon>
    </lineage>
</organism>
<evidence type="ECO:0000256" key="2">
    <source>
        <dbReference type="ARBA" id="ARBA00022741"/>
    </source>
</evidence>
<evidence type="ECO:0000256" key="3">
    <source>
        <dbReference type="ARBA" id="ARBA00022840"/>
    </source>
</evidence>
<keyword evidence="3" id="KW-0067">ATP-binding</keyword>
<sequence length="228" mass="24678">MSEQSVTVTLDSKLMPAFAAVGAALGAVTALLVGPVVAWLLDRVDSAPAPLRLIDQLPLVWSLPLLTVLGAVAGWIVFGLWNEEVGRVVVNAERIRIDTKASSAEFAREEVAAIFLDKDELVLTGADSRELSRTSSDSGLAGKLAEAFGAFGYPWQGAGDPWDAEYAEWVDRSSELGEPVHALLRARRRALADKKAGEAESLREQLASQGVVVRDRRDKQQYRRLPTG</sequence>
<dbReference type="OrthoDB" id="5145029at2"/>
<keyword evidence="4" id="KW-0812">Transmembrane</keyword>
<dbReference type="InterPro" id="IPR056411">
    <property type="entry name" value="CysS_C"/>
</dbReference>